<evidence type="ECO:0000256" key="4">
    <source>
        <dbReference type="ARBA" id="ARBA00022692"/>
    </source>
</evidence>
<feature type="transmembrane region" description="Helical" evidence="8">
    <location>
        <begin position="195"/>
        <end position="215"/>
    </location>
</feature>
<feature type="region of interest" description="Disordered" evidence="9">
    <location>
        <begin position="1"/>
        <end position="25"/>
    </location>
</feature>
<dbReference type="HAMAP" id="MF_01148">
    <property type="entry name" value="Lnt"/>
    <property type="match status" value="1"/>
</dbReference>
<sequence length="552" mass="57902">MAATVPPRPDTATEATPGGGSGALAPCLEPEPRPGRLRRLAQAARSDWRRSMLAAAGGLALAASFPPYGLWPLSVVAVAALALLTRHRTARQAAWTGFAFALPFFIWLLQWLHVVGWDAVIGLSVIEAAFFVPLGAGLAVTSRLPGWPLWGACLWVAEELARDRVPFGGFPWGRLAFANTGSPFTPLAALGGAPLVTFAVALTAGLLAAAMVGAVRLRGAASPRGTAAAAGSLVLAAAAVAAGSAVPVATNADGSVQVAIVQGNVARPGMHFLGRPMEILNNHVQATVQLARDVKAGRVPKPDVVIWPENSSDLDPFSYPQAYEAISQAAQAMGVPVLVGALVDGPDADHVQNEGIVWSPTTGPGAEYTKQHPVPFGEYVPFRKELTKVISRLNEIPRDFYPGKHNGLLQLGPARIGDVICFEVAYDGIVRDTVNAGARMIVVQTNNATYGRTGQPEQQLAMYRLRAVEHGRAVVSAATSGISAVVAPDGTVKQQSKEFTREVLSARIPLRDGTTVADRLGAVPEWALAMVGVLSWAAAIALGRRGRTEDKG</sequence>
<comment type="function">
    <text evidence="8">Catalyzes the phospholipid dependent N-acylation of the N-terminal cysteine of apolipoprotein, the last step in lipoprotein maturation.</text>
</comment>
<feature type="transmembrane region" description="Helical" evidence="8">
    <location>
        <begin position="227"/>
        <end position="249"/>
    </location>
</feature>
<dbReference type="Proteomes" id="UP001057702">
    <property type="component" value="Unassembled WGS sequence"/>
</dbReference>
<comment type="pathway">
    <text evidence="8">Protein modification; lipoprotein biosynthesis (N-acyl transfer).</text>
</comment>
<name>A0ABT1PR05_9ACTN</name>
<comment type="similarity">
    <text evidence="8">Belongs to the CN hydrolase family. Apolipoprotein N-acyltransferase subfamily.</text>
</comment>
<evidence type="ECO:0000256" key="6">
    <source>
        <dbReference type="ARBA" id="ARBA00023136"/>
    </source>
</evidence>
<comment type="subcellular location">
    <subcellularLocation>
        <location evidence="1 8">Cell membrane</location>
        <topology evidence="1 8">Multi-pass membrane protein</topology>
    </subcellularLocation>
</comment>
<evidence type="ECO:0000256" key="5">
    <source>
        <dbReference type="ARBA" id="ARBA00022989"/>
    </source>
</evidence>
<keyword evidence="6 8" id="KW-0472">Membrane</keyword>
<keyword evidence="5 8" id="KW-1133">Transmembrane helix</keyword>
<dbReference type="CDD" id="cd07571">
    <property type="entry name" value="ALP_N-acyl_transferase"/>
    <property type="match status" value="1"/>
</dbReference>
<dbReference type="SUPFAM" id="SSF56317">
    <property type="entry name" value="Carbon-nitrogen hydrolase"/>
    <property type="match status" value="1"/>
</dbReference>
<dbReference type="Pfam" id="PF20154">
    <property type="entry name" value="LNT_N"/>
    <property type="match status" value="1"/>
</dbReference>
<keyword evidence="7 8" id="KW-0012">Acyltransferase</keyword>
<dbReference type="InterPro" id="IPR045378">
    <property type="entry name" value="LNT_N"/>
</dbReference>
<organism evidence="11 12">
    <name type="scientific">Streptomyces humicola</name>
    <dbReference type="NCBI Taxonomy" id="2953240"/>
    <lineage>
        <taxon>Bacteria</taxon>
        <taxon>Bacillati</taxon>
        <taxon>Actinomycetota</taxon>
        <taxon>Actinomycetes</taxon>
        <taxon>Kitasatosporales</taxon>
        <taxon>Streptomycetaceae</taxon>
        <taxon>Streptomyces</taxon>
    </lineage>
</organism>
<comment type="caution">
    <text evidence="11">The sequence shown here is derived from an EMBL/GenBank/DDBJ whole genome shotgun (WGS) entry which is preliminary data.</text>
</comment>
<keyword evidence="3 8" id="KW-0808">Transferase</keyword>
<evidence type="ECO:0000313" key="12">
    <source>
        <dbReference type="Proteomes" id="UP001057702"/>
    </source>
</evidence>
<dbReference type="InterPro" id="IPR004563">
    <property type="entry name" value="Apolipo_AcylTrfase"/>
</dbReference>
<dbReference type="PROSITE" id="PS50263">
    <property type="entry name" value="CN_HYDROLASE"/>
    <property type="match status" value="1"/>
</dbReference>
<feature type="domain" description="CN hydrolase" evidence="10">
    <location>
        <begin position="256"/>
        <end position="510"/>
    </location>
</feature>
<dbReference type="InterPro" id="IPR003010">
    <property type="entry name" value="C-N_Hydrolase"/>
</dbReference>
<evidence type="ECO:0000256" key="3">
    <source>
        <dbReference type="ARBA" id="ARBA00022679"/>
    </source>
</evidence>
<evidence type="ECO:0000256" key="2">
    <source>
        <dbReference type="ARBA" id="ARBA00022475"/>
    </source>
</evidence>
<dbReference type="PANTHER" id="PTHR38686:SF1">
    <property type="entry name" value="APOLIPOPROTEIN N-ACYLTRANSFERASE"/>
    <property type="match status" value="1"/>
</dbReference>
<dbReference type="PANTHER" id="PTHR38686">
    <property type="entry name" value="APOLIPOPROTEIN N-ACYLTRANSFERASE"/>
    <property type="match status" value="1"/>
</dbReference>
<reference evidence="11" key="1">
    <citation type="submission" date="2022-06" db="EMBL/GenBank/DDBJ databases">
        <title>Draft genome sequence of Streptomyces sp. RB6PN25 isolated from peat swamp forest in Thailand.</title>
        <authorList>
            <person name="Duangmal K."/>
            <person name="Klaysubun C."/>
        </authorList>
    </citation>
    <scope>NUCLEOTIDE SEQUENCE</scope>
    <source>
        <strain evidence="11">RB6PN25</strain>
    </source>
</reference>
<dbReference type="InterPro" id="IPR036526">
    <property type="entry name" value="C-N_Hydrolase_sf"/>
</dbReference>
<proteinExistence type="inferred from homology"/>
<accession>A0ABT1PR05</accession>
<feature type="transmembrane region" description="Helical" evidence="8">
    <location>
        <begin position="119"/>
        <end position="140"/>
    </location>
</feature>
<comment type="caution">
    <text evidence="8">Lacks conserved residue(s) required for the propagation of feature annotation.</text>
</comment>
<evidence type="ECO:0000256" key="8">
    <source>
        <dbReference type="HAMAP-Rule" id="MF_01148"/>
    </source>
</evidence>
<dbReference type="EC" id="2.3.1.269" evidence="8"/>
<evidence type="ECO:0000256" key="7">
    <source>
        <dbReference type="ARBA" id="ARBA00023315"/>
    </source>
</evidence>
<keyword evidence="4 8" id="KW-0812">Transmembrane</keyword>
<dbReference type="Pfam" id="PF00795">
    <property type="entry name" value="CN_hydrolase"/>
    <property type="match status" value="1"/>
</dbReference>
<dbReference type="EMBL" id="JANFNG010000002">
    <property type="protein sequence ID" value="MCQ4080096.1"/>
    <property type="molecule type" value="Genomic_DNA"/>
</dbReference>
<evidence type="ECO:0000256" key="9">
    <source>
        <dbReference type="SAM" id="MobiDB-lite"/>
    </source>
</evidence>
<dbReference type="RefSeq" id="WP_255918954.1">
    <property type="nucleotide sequence ID" value="NZ_JANFNG010000002.1"/>
</dbReference>
<comment type="catalytic activity">
    <reaction evidence="8">
        <text>N-terminal S-1,2-diacyl-sn-glyceryl-L-cysteinyl-[lipoprotein] + a glycerophospholipid = N-acyl-S-1,2-diacyl-sn-glyceryl-L-cysteinyl-[lipoprotein] + a 2-acyl-sn-glycero-3-phospholipid + H(+)</text>
        <dbReference type="Rhea" id="RHEA:48228"/>
        <dbReference type="Rhea" id="RHEA-COMP:14681"/>
        <dbReference type="Rhea" id="RHEA-COMP:14684"/>
        <dbReference type="ChEBI" id="CHEBI:15378"/>
        <dbReference type="ChEBI" id="CHEBI:136912"/>
        <dbReference type="ChEBI" id="CHEBI:140656"/>
        <dbReference type="ChEBI" id="CHEBI:140657"/>
        <dbReference type="ChEBI" id="CHEBI:140660"/>
        <dbReference type="EC" id="2.3.1.269"/>
    </reaction>
</comment>
<evidence type="ECO:0000313" key="11">
    <source>
        <dbReference type="EMBL" id="MCQ4080096.1"/>
    </source>
</evidence>
<protein>
    <recommendedName>
        <fullName evidence="8">Apolipoprotein N-acyltransferase</fullName>
        <shortName evidence="8">ALP N-acyltransferase</shortName>
        <ecNumber evidence="8">2.3.1.269</ecNumber>
    </recommendedName>
</protein>
<keyword evidence="2 8" id="KW-1003">Cell membrane</keyword>
<feature type="transmembrane region" description="Helical" evidence="8">
    <location>
        <begin position="93"/>
        <end position="112"/>
    </location>
</feature>
<feature type="transmembrane region" description="Helical" evidence="8">
    <location>
        <begin position="53"/>
        <end position="81"/>
    </location>
</feature>
<evidence type="ECO:0000259" key="10">
    <source>
        <dbReference type="PROSITE" id="PS50263"/>
    </source>
</evidence>
<evidence type="ECO:0000256" key="1">
    <source>
        <dbReference type="ARBA" id="ARBA00004651"/>
    </source>
</evidence>
<gene>
    <name evidence="8 11" type="primary">lnt</name>
    <name evidence="11" type="ORF">NGB36_05690</name>
</gene>
<dbReference type="Gene3D" id="3.60.110.10">
    <property type="entry name" value="Carbon-nitrogen hydrolase"/>
    <property type="match status" value="1"/>
</dbReference>
<dbReference type="NCBIfam" id="TIGR00546">
    <property type="entry name" value="lnt"/>
    <property type="match status" value="1"/>
</dbReference>
<keyword evidence="12" id="KW-1185">Reference proteome</keyword>